<dbReference type="InterPro" id="IPR015890">
    <property type="entry name" value="Chorismate_C"/>
</dbReference>
<dbReference type="PANTHER" id="PTHR11236">
    <property type="entry name" value="AMINOBENZOATE/ANTHRANILATE SYNTHASE"/>
    <property type="match status" value="1"/>
</dbReference>
<evidence type="ECO:0000313" key="6">
    <source>
        <dbReference type="Proteomes" id="UP001308776"/>
    </source>
</evidence>
<dbReference type="PANTHER" id="PTHR11236:SF50">
    <property type="entry name" value="AMINODEOXYCHORISMATE SYNTHASE COMPONENT 1"/>
    <property type="match status" value="1"/>
</dbReference>
<organism evidence="5 6">
    <name type="scientific">Acidithiobacillus ferriphilus</name>
    <dbReference type="NCBI Taxonomy" id="1689834"/>
    <lineage>
        <taxon>Bacteria</taxon>
        <taxon>Pseudomonadati</taxon>
        <taxon>Pseudomonadota</taxon>
        <taxon>Acidithiobacillia</taxon>
        <taxon>Acidithiobacillales</taxon>
        <taxon>Acidithiobacillaceae</taxon>
        <taxon>Acidithiobacillus</taxon>
    </lineage>
</organism>
<protein>
    <recommendedName>
        <fullName evidence="1">aminodeoxychorismate synthase</fullName>
        <ecNumber evidence="1">2.6.1.85</ecNumber>
    </recommendedName>
</protein>
<evidence type="ECO:0000313" key="5">
    <source>
        <dbReference type="EMBL" id="MEB8514791.1"/>
    </source>
</evidence>
<dbReference type="EMBL" id="JAQGFR010000231">
    <property type="protein sequence ID" value="MEB8514791.1"/>
    <property type="molecule type" value="Genomic_DNA"/>
</dbReference>
<keyword evidence="2 5" id="KW-0808">Transferase</keyword>
<dbReference type="InterPro" id="IPR005802">
    <property type="entry name" value="ADC_synth_comp_1"/>
</dbReference>
<evidence type="ECO:0000256" key="2">
    <source>
        <dbReference type="ARBA" id="ARBA00022679"/>
    </source>
</evidence>
<feature type="domain" description="Chorismate-utilising enzyme C-terminal" evidence="3">
    <location>
        <begin position="223"/>
        <end position="476"/>
    </location>
</feature>
<sequence length="491" mass="53441">MCPKRHPGMGKITLLPYADAPVSVDAALLMPHPVLTQCVVPYPENVATVFAPLASAPWSFFLDSSATVSPQGRYSMLVTAPRRRLWQEAGRLWIADGDGPARRSALSLWEALRDSVMRLPDAASLPAELPFAGGALGYLSYDFGLAGQGIPQPPTQSLSEAAFGIYDTALLVDHHGRKAWLCAPEDRMVQALAEWQPRLARATVYSPDPSFQVRGPVQPLWNRSDYAAAFGRVQDYIRAGDCYQVNLAQPFAVPHAGSPWSLYQRLRTVNPAPFSAYLSLPQGAVLSFSPERLLRVQKDRLQVRPIKGTRPRLEDRQEDQRMAQALLASPKDRAENVMIVDLLRNDLGRVAATGSVQVPQLCALESYVHVHHLVSVVEARLAPGQDALSALEACFPGGSITGAPKRRAMEIIAELEVGARGLYCGSIGYLDQRGSLDMNIAIRSMTAVQGDLRFWAGGGIVADSDPDAEYQETLDKVAVFHRELAALAGEG</sequence>
<dbReference type="GO" id="GO:0046820">
    <property type="term" value="F:4-amino-4-deoxychorismate synthase activity"/>
    <property type="evidence" value="ECO:0007669"/>
    <property type="project" value="UniProtKB-EC"/>
</dbReference>
<keyword evidence="5" id="KW-0032">Aminotransferase</keyword>
<accession>A0ABU6FVH7</accession>
<dbReference type="InterPro" id="IPR006805">
    <property type="entry name" value="Anth_synth_I_N"/>
</dbReference>
<dbReference type="RefSeq" id="WP_226844709.1">
    <property type="nucleotide sequence ID" value="NZ_JAAZUC010000130.1"/>
</dbReference>
<dbReference type="InterPro" id="IPR005801">
    <property type="entry name" value="ADC_synthase"/>
</dbReference>
<dbReference type="SUPFAM" id="SSF56322">
    <property type="entry name" value="ADC synthase"/>
    <property type="match status" value="1"/>
</dbReference>
<dbReference type="EC" id="2.6.1.85" evidence="1"/>
<dbReference type="InterPro" id="IPR019999">
    <property type="entry name" value="Anth_synth_I-like"/>
</dbReference>
<dbReference type="NCBIfam" id="TIGR00553">
    <property type="entry name" value="pabB"/>
    <property type="match status" value="1"/>
</dbReference>
<evidence type="ECO:0000256" key="1">
    <source>
        <dbReference type="ARBA" id="ARBA00013139"/>
    </source>
</evidence>
<gene>
    <name evidence="5" type="primary">pabB</name>
    <name evidence="5" type="ORF">OW717_12175</name>
</gene>
<feature type="domain" description="Anthranilate synthase component I N-terminal" evidence="4">
    <location>
        <begin position="46"/>
        <end position="180"/>
    </location>
</feature>
<comment type="caution">
    <text evidence="5">The sequence shown here is derived from an EMBL/GenBank/DDBJ whole genome shotgun (WGS) entry which is preliminary data.</text>
</comment>
<evidence type="ECO:0000259" key="4">
    <source>
        <dbReference type="Pfam" id="PF04715"/>
    </source>
</evidence>
<proteinExistence type="predicted"/>
<reference evidence="5 6" key="1">
    <citation type="submission" date="2022-11" db="EMBL/GenBank/DDBJ databases">
        <title>Comparative genomics analysis of Acidithiobacillus ferriphilus.</title>
        <authorList>
            <person name="Ma L."/>
        </authorList>
    </citation>
    <scope>NUCLEOTIDE SEQUENCE [LARGE SCALE GENOMIC DNA]</scope>
    <source>
        <strain evidence="5 6">DY15</strain>
    </source>
</reference>
<evidence type="ECO:0000259" key="3">
    <source>
        <dbReference type="Pfam" id="PF00425"/>
    </source>
</evidence>
<keyword evidence="6" id="KW-1185">Reference proteome</keyword>
<dbReference type="Gene3D" id="3.60.120.10">
    <property type="entry name" value="Anthranilate synthase"/>
    <property type="match status" value="1"/>
</dbReference>
<dbReference type="Proteomes" id="UP001308776">
    <property type="component" value="Unassembled WGS sequence"/>
</dbReference>
<dbReference type="PRINTS" id="PR00095">
    <property type="entry name" value="ANTSNTHASEI"/>
</dbReference>
<dbReference type="Pfam" id="PF04715">
    <property type="entry name" value="Anth_synt_I_N"/>
    <property type="match status" value="1"/>
</dbReference>
<name>A0ABU6FVH7_9PROT</name>
<dbReference type="Pfam" id="PF00425">
    <property type="entry name" value="Chorismate_bind"/>
    <property type="match status" value="1"/>
</dbReference>